<evidence type="ECO:0000256" key="1">
    <source>
        <dbReference type="SAM" id="MobiDB-lite"/>
    </source>
</evidence>
<reference evidence="2" key="1">
    <citation type="submission" date="2020-02" db="EMBL/GenBank/DDBJ databases">
        <authorList>
            <person name="Meier V. D."/>
        </authorList>
    </citation>
    <scope>NUCLEOTIDE SEQUENCE</scope>
    <source>
        <strain evidence="2">AVDCRST_MAG89</strain>
    </source>
</reference>
<gene>
    <name evidence="2" type="ORF">AVDCRST_MAG89-282</name>
</gene>
<feature type="compositionally biased region" description="Basic and acidic residues" evidence="1">
    <location>
        <begin position="119"/>
        <end position="128"/>
    </location>
</feature>
<feature type="non-terminal residue" evidence="2">
    <location>
        <position position="1"/>
    </location>
</feature>
<proteinExistence type="predicted"/>
<organism evidence="2">
    <name type="scientific">uncultured Gemmatimonadota bacterium</name>
    <dbReference type="NCBI Taxonomy" id="203437"/>
    <lineage>
        <taxon>Bacteria</taxon>
        <taxon>Pseudomonadati</taxon>
        <taxon>Gemmatimonadota</taxon>
        <taxon>environmental samples</taxon>
    </lineage>
</organism>
<dbReference type="EMBL" id="CADCTV010000066">
    <property type="protein sequence ID" value="CAA9298446.1"/>
    <property type="molecule type" value="Genomic_DNA"/>
</dbReference>
<name>A0A6J4K7N9_9BACT</name>
<sequence length="128" mass="13452">ARRHAARYLVHARSSTGILFETTDRRPGRGTDSQAAGAPQVAGAPPEPGALRGQGGRDRPDRPVAGGGLQHPRAAEGEDPGSGADECARGRRGARRTDRRGRGGAGHRPRGRAVPAPSREARDRTSRL</sequence>
<feature type="compositionally biased region" description="Basic residues" evidence="1">
    <location>
        <begin position="90"/>
        <end position="99"/>
    </location>
</feature>
<feature type="non-terminal residue" evidence="2">
    <location>
        <position position="128"/>
    </location>
</feature>
<accession>A0A6J4K7N9</accession>
<feature type="compositionally biased region" description="Low complexity" evidence="1">
    <location>
        <begin position="35"/>
        <end position="44"/>
    </location>
</feature>
<feature type="region of interest" description="Disordered" evidence="1">
    <location>
        <begin position="19"/>
        <end position="128"/>
    </location>
</feature>
<protein>
    <submittedName>
        <fullName evidence="2">RNA-binding protein YhbY</fullName>
    </submittedName>
</protein>
<evidence type="ECO:0000313" key="2">
    <source>
        <dbReference type="EMBL" id="CAA9298446.1"/>
    </source>
</evidence>
<dbReference type="AlphaFoldDB" id="A0A6J4K7N9"/>